<feature type="transmembrane region" description="Helical" evidence="1">
    <location>
        <begin position="349"/>
        <end position="373"/>
    </location>
</feature>
<feature type="transmembrane region" description="Helical" evidence="1">
    <location>
        <begin position="324"/>
        <end position="343"/>
    </location>
</feature>
<proteinExistence type="predicted"/>
<accession>A0ABX1G7S1</accession>
<keyword evidence="1" id="KW-0472">Membrane</keyword>
<dbReference type="Proteomes" id="UP000746595">
    <property type="component" value="Unassembled WGS sequence"/>
</dbReference>
<protein>
    <submittedName>
        <fullName evidence="2">Uncharacterized protein</fullName>
    </submittedName>
</protein>
<keyword evidence="1" id="KW-0812">Transmembrane</keyword>
<evidence type="ECO:0000313" key="3">
    <source>
        <dbReference type="Proteomes" id="UP000746595"/>
    </source>
</evidence>
<gene>
    <name evidence="2" type="ORF">HED64_16505</name>
</gene>
<reference evidence="2 3" key="1">
    <citation type="submission" date="2020-04" db="EMBL/GenBank/DDBJ databases">
        <title>Paeniglutamicibacter sp. ANT13_2, a novel actinomycete isolated from sediment in Antarctica.</title>
        <authorList>
            <person name="Sakdapetsiri C."/>
            <person name="Pinyakong O."/>
        </authorList>
    </citation>
    <scope>NUCLEOTIDE SEQUENCE [LARGE SCALE GENOMIC DNA]</scope>
    <source>
        <strain evidence="2 3">ANT13_2</strain>
    </source>
</reference>
<comment type="caution">
    <text evidence="2">The sequence shown here is derived from an EMBL/GenBank/DDBJ whole genome shotgun (WGS) entry which is preliminary data.</text>
</comment>
<sequence>MRQNLQARHSVSLLAAPVSWGKLSVIEMALAVSPDGYIVMADEAGEISFGQQIEGFAIALKRGTGARYADFEGVDAESGEPINDEALEQPTGGRSVLLGSFSESDVASFAGVTKTAWHYFRTEHADVAIHEGYMPEIMLSKSLFPAIMLSRMGPRFSMVFWFKGQSKKLHGYPGFGHGWSVAAHPVLDPPVGTESAEVAAFLAREWLAPDLESISQLAQYGIPESTITQLNDALSGSGSIEKLSTVLEIFGRPGSLADYAEKDELPQAARLVAPRGIGATVATSMGAEARGNGTATNSTRAETQAMTRFRKFFNPLRWRPRSQLIWGVLQALVAIALVALTDWDEPRFPLWASIVVTALWALDAVSNIGIGIWRSSRKNGK</sequence>
<evidence type="ECO:0000313" key="2">
    <source>
        <dbReference type="EMBL" id="NKG22302.1"/>
    </source>
</evidence>
<organism evidence="2 3">
    <name type="scientific">Paeniglutamicibacter terrestris</name>
    <dbReference type="NCBI Taxonomy" id="2723403"/>
    <lineage>
        <taxon>Bacteria</taxon>
        <taxon>Bacillati</taxon>
        <taxon>Actinomycetota</taxon>
        <taxon>Actinomycetes</taxon>
        <taxon>Micrococcales</taxon>
        <taxon>Micrococcaceae</taxon>
        <taxon>Paeniglutamicibacter</taxon>
    </lineage>
</organism>
<dbReference type="RefSeq" id="WP_168153090.1">
    <property type="nucleotide sequence ID" value="NZ_JAAWVT010000010.1"/>
</dbReference>
<dbReference type="EMBL" id="JAAWVT010000010">
    <property type="protein sequence ID" value="NKG22302.1"/>
    <property type="molecule type" value="Genomic_DNA"/>
</dbReference>
<name>A0ABX1G7S1_9MICC</name>
<keyword evidence="3" id="KW-1185">Reference proteome</keyword>
<keyword evidence="1" id="KW-1133">Transmembrane helix</keyword>
<evidence type="ECO:0000256" key="1">
    <source>
        <dbReference type="SAM" id="Phobius"/>
    </source>
</evidence>